<dbReference type="InterPro" id="IPR023230">
    <property type="entry name" value="Glyco_hydro_2_CS"/>
</dbReference>
<evidence type="ECO:0000313" key="16">
    <source>
        <dbReference type="EMBL" id="CAH1232435.1"/>
    </source>
</evidence>
<dbReference type="InterPro" id="IPR036156">
    <property type="entry name" value="Beta-gal/glucu_dom_sf"/>
</dbReference>
<dbReference type="InterPro" id="IPR017853">
    <property type="entry name" value="GH"/>
</dbReference>
<comment type="function">
    <text evidence="1 12">Plays an important role in the degradation of dermatan and keratan sulfates.</text>
</comment>
<dbReference type="FunFam" id="3.20.20.80:FF:000029">
    <property type="entry name" value="Beta-glucuronidase"/>
    <property type="match status" value="1"/>
</dbReference>
<evidence type="ECO:0000256" key="2">
    <source>
        <dbReference type="ARBA" id="ARBA00004371"/>
    </source>
</evidence>
<protein>
    <recommendedName>
        <fullName evidence="6 12">Beta-glucuronidase</fullName>
        <ecNumber evidence="5 12">3.2.1.31</ecNumber>
    </recommendedName>
</protein>
<evidence type="ECO:0000259" key="13">
    <source>
        <dbReference type="Pfam" id="PF00703"/>
    </source>
</evidence>
<dbReference type="InterPro" id="IPR006104">
    <property type="entry name" value="Glyco_hydro_2_N"/>
</dbReference>
<dbReference type="InterPro" id="IPR013783">
    <property type="entry name" value="Ig-like_fold"/>
</dbReference>
<evidence type="ECO:0000256" key="6">
    <source>
        <dbReference type="ARBA" id="ARBA00016205"/>
    </source>
</evidence>
<dbReference type="Gene3D" id="2.60.120.260">
    <property type="entry name" value="Galactose-binding domain-like"/>
    <property type="match status" value="1"/>
</dbReference>
<dbReference type="PROSITE" id="PS00608">
    <property type="entry name" value="GLYCOSYL_HYDROL_F2_2"/>
    <property type="match status" value="1"/>
</dbReference>
<dbReference type="PANTHER" id="PTHR10066">
    <property type="entry name" value="BETA-GLUCURONIDASE"/>
    <property type="match status" value="1"/>
</dbReference>
<dbReference type="EC" id="3.2.1.31" evidence="5 12"/>
<dbReference type="AlphaFoldDB" id="A0A8J9YJG1"/>
<dbReference type="Gene3D" id="3.20.20.80">
    <property type="entry name" value="Glycosidases"/>
    <property type="match status" value="1"/>
</dbReference>
<dbReference type="GO" id="GO:0005975">
    <property type="term" value="P:carbohydrate metabolic process"/>
    <property type="evidence" value="ECO:0007669"/>
    <property type="project" value="InterPro"/>
</dbReference>
<evidence type="ECO:0000256" key="10">
    <source>
        <dbReference type="ARBA" id="ARBA00023228"/>
    </source>
</evidence>
<dbReference type="InterPro" id="IPR023232">
    <property type="entry name" value="Glyco_hydro_2_AS"/>
</dbReference>
<dbReference type="GO" id="GO:0030246">
    <property type="term" value="F:carbohydrate binding"/>
    <property type="evidence" value="ECO:0007669"/>
    <property type="project" value="TreeGrafter"/>
</dbReference>
<dbReference type="Proteomes" id="UP000838412">
    <property type="component" value="Chromosome 1"/>
</dbReference>
<name>A0A8J9YJG1_BRALA</name>
<dbReference type="PROSITE" id="PS00719">
    <property type="entry name" value="GLYCOSYL_HYDROL_F2_1"/>
    <property type="match status" value="1"/>
</dbReference>
<dbReference type="SUPFAM" id="SSF49303">
    <property type="entry name" value="beta-Galactosidase/glucuronidase domain"/>
    <property type="match status" value="1"/>
</dbReference>
<dbReference type="InterPro" id="IPR006103">
    <property type="entry name" value="Glyco_hydro_2_cat"/>
</dbReference>
<evidence type="ECO:0000256" key="11">
    <source>
        <dbReference type="ARBA" id="ARBA00023295"/>
    </source>
</evidence>
<comment type="similarity">
    <text evidence="3 12">Belongs to the glycosyl hydrolase 2 family.</text>
</comment>
<evidence type="ECO:0000313" key="17">
    <source>
        <dbReference type="Proteomes" id="UP000838412"/>
    </source>
</evidence>
<keyword evidence="11 12" id="KW-0326">Glycosidase</keyword>
<proteinExistence type="inferred from homology"/>
<dbReference type="PRINTS" id="PR00132">
    <property type="entry name" value="GLHYDRLASE2"/>
</dbReference>
<dbReference type="SUPFAM" id="SSF49785">
    <property type="entry name" value="Galactose-binding domain-like"/>
    <property type="match status" value="1"/>
</dbReference>
<gene>
    <name evidence="16" type="primary">GUSB</name>
    <name evidence="16" type="ORF">BLAG_LOCUS1576</name>
</gene>
<evidence type="ECO:0000256" key="9">
    <source>
        <dbReference type="ARBA" id="ARBA00023180"/>
    </source>
</evidence>
<organism evidence="16 17">
    <name type="scientific">Branchiostoma lanceolatum</name>
    <name type="common">Common lancelet</name>
    <name type="synonym">Amphioxus lanceolatum</name>
    <dbReference type="NCBI Taxonomy" id="7740"/>
    <lineage>
        <taxon>Eukaryota</taxon>
        <taxon>Metazoa</taxon>
        <taxon>Chordata</taxon>
        <taxon>Cephalochordata</taxon>
        <taxon>Leptocardii</taxon>
        <taxon>Amphioxiformes</taxon>
        <taxon>Branchiostomatidae</taxon>
        <taxon>Branchiostoma</taxon>
    </lineage>
</organism>
<dbReference type="PANTHER" id="PTHR10066:SF67">
    <property type="entry name" value="BETA-GLUCURONIDASE"/>
    <property type="match status" value="1"/>
</dbReference>
<dbReference type="GO" id="GO:0004566">
    <property type="term" value="F:beta-glucuronidase activity"/>
    <property type="evidence" value="ECO:0007669"/>
    <property type="project" value="UniProtKB-EC"/>
</dbReference>
<reference evidence="16" key="1">
    <citation type="submission" date="2022-01" db="EMBL/GenBank/DDBJ databases">
        <authorList>
            <person name="Braso-Vives M."/>
        </authorList>
    </citation>
    <scope>NUCLEOTIDE SEQUENCE</scope>
</reference>
<comment type="activity regulation">
    <text evidence="12">Inhibited by L-aspartic acid.</text>
</comment>
<evidence type="ECO:0000259" key="15">
    <source>
        <dbReference type="Pfam" id="PF02837"/>
    </source>
</evidence>
<keyword evidence="7" id="KW-0732">Signal</keyword>
<dbReference type="GO" id="GO:0019391">
    <property type="term" value="P:glucuronoside catabolic process"/>
    <property type="evidence" value="ECO:0007669"/>
    <property type="project" value="TreeGrafter"/>
</dbReference>
<dbReference type="GO" id="GO:0005764">
    <property type="term" value="C:lysosome"/>
    <property type="evidence" value="ECO:0007669"/>
    <property type="project" value="UniProtKB-SubCell"/>
</dbReference>
<dbReference type="FunFam" id="2.60.120.260:FF:000027">
    <property type="entry name" value="Beta-glucuronidase"/>
    <property type="match status" value="1"/>
</dbReference>
<dbReference type="InterPro" id="IPR006101">
    <property type="entry name" value="Glyco_hydro_2"/>
</dbReference>
<feature type="domain" description="Glycoside hydrolase family 2 catalytic" evidence="14">
    <location>
        <begin position="350"/>
        <end position="652"/>
    </location>
</feature>
<evidence type="ECO:0000256" key="4">
    <source>
        <dbReference type="ARBA" id="ARBA00011881"/>
    </source>
</evidence>
<comment type="subunit">
    <text evidence="4 12">Homotetramer.</text>
</comment>
<dbReference type="Pfam" id="PF00703">
    <property type="entry name" value="Glyco_hydro_2"/>
    <property type="match status" value="1"/>
</dbReference>
<dbReference type="InterPro" id="IPR008979">
    <property type="entry name" value="Galactose-bd-like_sf"/>
</dbReference>
<dbReference type="SUPFAM" id="SSF51445">
    <property type="entry name" value="(Trans)glycosidases"/>
    <property type="match status" value="1"/>
</dbReference>
<dbReference type="Pfam" id="PF02837">
    <property type="entry name" value="Glyco_hydro_2_N"/>
    <property type="match status" value="1"/>
</dbReference>
<comment type="catalytic activity">
    <reaction evidence="12">
        <text>a beta-D-glucuronoside + H2O = D-glucuronate + an alcohol</text>
        <dbReference type="Rhea" id="RHEA:17633"/>
        <dbReference type="ChEBI" id="CHEBI:15377"/>
        <dbReference type="ChEBI" id="CHEBI:30879"/>
        <dbReference type="ChEBI" id="CHEBI:58720"/>
        <dbReference type="ChEBI" id="CHEBI:83411"/>
        <dbReference type="EC" id="3.2.1.31"/>
    </reaction>
</comment>
<sequence length="662" mass="75911">MKIRFNRRMFTMMLLFSALNVAAVLVMRTGFHAAAHGVEASRSALTSSDSEGMLFPRESESREVRELGGMWKFRADMSSNRNAGFEQQWWTKPLEQTGPVIDMPVPASYNDITQDRQLRDFVGWAWYQRSFYAPTSWKNVKQRTVLRFESAHYNTIAWLNSKEIVRHDGGHLPFEADVSSILSYKVPNVLTVAVNNTLTPHTIPPGTIQYMDDPDRYPPGYFVQNLQMDFFNYAGIQRPVKLYTTPSVYLDDITISTDVQGTTGYVNFDCVIKGNSSAVPVTVELLDKTEELVARVKSSGKGQVKVNDVKLWWPFTMSSDPAYLYTLKVTVMGSAGQSDVYRLPVGIRTVKVTSTQFLINSKPFYFRGFGRHEDSDIRGKGLDYPLIAKDFNLIKWVGANSFRTSHYPYAEEIMDMCDQQGIVVIDECPAVGLKTKENFSNKTLAHHKDVMTELVRRDKNRPSVVMWSVANEPASQLPEAEYYFKTVIGHTKDVDPSGRPVTFVINQSFDTDRGGQFADVVCLNNYYSWYHDMGHLEVIKYQAKYNLEQWYLKHHKPIIQTEYGADAVAGLHMDPPMMFSEEYQQEVMTNYFSVFDQFRQQYLIGEMIWNFADFMTAQSTTRVAGNKKGIFTRQRQPKTAAFLLRDRYWRLANQTGPRNTEL</sequence>
<dbReference type="FunFam" id="2.60.40.10:FF:000628">
    <property type="entry name" value="Beta-glucuronidase"/>
    <property type="match status" value="1"/>
</dbReference>
<comment type="subcellular location">
    <subcellularLocation>
        <location evidence="2">Lysosome</location>
    </subcellularLocation>
</comment>
<dbReference type="GO" id="GO:0005615">
    <property type="term" value="C:extracellular space"/>
    <property type="evidence" value="ECO:0007669"/>
    <property type="project" value="TreeGrafter"/>
</dbReference>
<evidence type="ECO:0000256" key="1">
    <source>
        <dbReference type="ARBA" id="ARBA00003025"/>
    </source>
</evidence>
<dbReference type="EMBL" id="OV696686">
    <property type="protein sequence ID" value="CAH1232435.1"/>
    <property type="molecule type" value="Genomic_DNA"/>
</dbReference>
<dbReference type="NCBIfam" id="NF007538">
    <property type="entry name" value="PRK10150.1"/>
    <property type="match status" value="1"/>
</dbReference>
<evidence type="ECO:0000256" key="12">
    <source>
        <dbReference type="RuleBase" id="RU361154"/>
    </source>
</evidence>
<dbReference type="Pfam" id="PF02836">
    <property type="entry name" value="Glyco_hydro_2_C"/>
    <property type="match status" value="1"/>
</dbReference>
<keyword evidence="8 12" id="KW-0378">Hydrolase</keyword>
<evidence type="ECO:0000259" key="14">
    <source>
        <dbReference type="Pfam" id="PF02836"/>
    </source>
</evidence>
<evidence type="ECO:0000256" key="5">
    <source>
        <dbReference type="ARBA" id="ARBA00012761"/>
    </source>
</evidence>
<dbReference type="OrthoDB" id="408532at2759"/>
<feature type="domain" description="Glycoside hydrolase family 2 immunoglobulin-like beta-sandwich" evidence="13">
    <location>
        <begin position="248"/>
        <end position="348"/>
    </location>
</feature>
<accession>A0A8J9YJG1</accession>
<keyword evidence="17" id="KW-1185">Reference proteome</keyword>
<feature type="domain" description="Glycosyl hydrolases family 2 sugar binding" evidence="15">
    <location>
        <begin position="65"/>
        <end position="246"/>
    </location>
</feature>
<keyword evidence="9" id="KW-0325">Glycoprotein</keyword>
<evidence type="ECO:0000256" key="7">
    <source>
        <dbReference type="ARBA" id="ARBA00022729"/>
    </source>
</evidence>
<keyword evidence="10 12" id="KW-0458">Lysosome</keyword>
<dbReference type="Gene3D" id="2.60.40.10">
    <property type="entry name" value="Immunoglobulins"/>
    <property type="match status" value="1"/>
</dbReference>
<dbReference type="InterPro" id="IPR006102">
    <property type="entry name" value="Ig-like_GH2"/>
</dbReference>
<evidence type="ECO:0000256" key="3">
    <source>
        <dbReference type="ARBA" id="ARBA00007401"/>
    </source>
</evidence>
<evidence type="ECO:0000256" key="8">
    <source>
        <dbReference type="ARBA" id="ARBA00022801"/>
    </source>
</evidence>